<proteinExistence type="predicted"/>
<evidence type="ECO:0000313" key="4">
    <source>
        <dbReference type="Proteomes" id="UP000195607"/>
    </source>
</evidence>
<dbReference type="GeneID" id="41587878"/>
<reference evidence="2" key="2">
    <citation type="submission" date="2016-06" db="EMBL/GenBank/DDBJ databases">
        <authorList>
            <person name="Olsen C.W."/>
            <person name="Carey S."/>
            <person name="Hinshaw L."/>
            <person name="Karasin A.I."/>
        </authorList>
    </citation>
    <scope>NUCLEOTIDE SEQUENCE [LARGE SCALE GENOMIC DNA]</scope>
    <source>
        <strain evidence="2">PM4</strain>
    </source>
</reference>
<sequence length="93" mass="11203">MRIEIGECFTVEFEMSLFQEDRKLLPVHIFDRNMERFEMLELNRTMIKSINRFLHDKSIKTAFLTIVRTSRSKYEITPGTFIITKERGRFPVQ</sequence>
<reference evidence="1 4" key="1">
    <citation type="submission" date="2016-04" db="EMBL/GenBank/DDBJ databases">
        <authorList>
            <person name="Evans L.H."/>
            <person name="Alamgir A."/>
            <person name="Owens N."/>
            <person name="Weber N.D."/>
            <person name="Virtaneva K."/>
            <person name="Barbian K."/>
            <person name="Babar A."/>
            <person name="Rosenke K."/>
        </authorList>
    </citation>
    <scope>NUCLEOTIDE SEQUENCE [LARGE SCALE GENOMIC DNA]</scope>
    <source>
        <strain evidence="1">S5</strain>
        <strain evidence="4">S5(T) (JCM 30642 \VKM B-2941)</strain>
    </source>
</reference>
<dbReference type="EMBL" id="LT671858">
    <property type="protein sequence ID" value="SIM48158.1"/>
    <property type="molecule type" value="Genomic_DNA"/>
</dbReference>
<evidence type="ECO:0000313" key="1">
    <source>
        <dbReference type="EMBL" id="SIM48158.1"/>
    </source>
</evidence>
<reference evidence="3" key="3">
    <citation type="submission" date="2016-06" db="EMBL/GenBank/DDBJ databases">
        <authorList>
            <person name="Toshchakov V.S."/>
        </authorList>
    </citation>
    <scope>NUCLEOTIDE SEQUENCE [LARGE SCALE GENOMIC DNA]</scope>
    <source>
        <strain>PM4 (JCM 30641</strain>
        <strain evidence="3">\VKM B-2940)</strain>
    </source>
</reference>
<dbReference type="Proteomes" id="UP000195607">
    <property type="component" value="Chromosome I"/>
</dbReference>
<dbReference type="KEGG" id="cdiv:CPM_0578"/>
<name>A0A1N5TJD5_9ARCH</name>
<keyword evidence="3" id="KW-1185">Reference proteome</keyword>
<dbReference type="RefSeq" id="WP_021789873.1">
    <property type="nucleotide sequence ID" value="NZ_LT671858.1"/>
</dbReference>
<evidence type="ECO:0000313" key="2">
    <source>
        <dbReference type="EMBL" id="SJK84453.1"/>
    </source>
</evidence>
<organism evidence="1 4">
    <name type="scientific">Cuniculiplasma divulgatum</name>
    <dbReference type="NCBI Taxonomy" id="1673428"/>
    <lineage>
        <taxon>Archaea</taxon>
        <taxon>Methanobacteriati</taxon>
        <taxon>Thermoplasmatota</taxon>
        <taxon>Thermoplasmata</taxon>
        <taxon>Thermoplasmatales</taxon>
        <taxon>Cuniculiplasmataceae</taxon>
        <taxon>Cuniculiplasma</taxon>
    </lineage>
</organism>
<dbReference type="AlphaFoldDB" id="A0A1N5TJD5"/>
<dbReference type="Proteomes" id="UP000187822">
    <property type="component" value="Chromosome I"/>
</dbReference>
<dbReference type="EMBL" id="LT719092">
    <property type="protein sequence ID" value="SJK84453.1"/>
    <property type="molecule type" value="Genomic_DNA"/>
</dbReference>
<protein>
    <submittedName>
        <fullName evidence="1">Uncharacterized protein</fullName>
    </submittedName>
</protein>
<evidence type="ECO:0000313" key="3">
    <source>
        <dbReference type="Proteomes" id="UP000187822"/>
    </source>
</evidence>
<gene>
    <name evidence="2" type="ORF">CPM_0578</name>
    <name evidence="1" type="ORF">CSP5_0585</name>
</gene>
<accession>A0A1N5TJD5</accession>